<dbReference type="FunFam" id="3.10.580.10:FF:000002">
    <property type="entry name" value="Magnesium/cobalt efflux protein CorC"/>
    <property type="match status" value="1"/>
</dbReference>
<keyword evidence="5" id="KW-0677">Repeat</keyword>
<dbReference type="InterPro" id="IPR046342">
    <property type="entry name" value="CBS_dom_sf"/>
</dbReference>
<feature type="region of interest" description="Disordered" evidence="11">
    <location>
        <begin position="452"/>
        <end position="477"/>
    </location>
</feature>
<evidence type="ECO:0000256" key="9">
    <source>
        <dbReference type="PROSITE-ProRule" id="PRU00703"/>
    </source>
</evidence>
<reference evidence="14 15" key="1">
    <citation type="submission" date="2018-06" db="EMBL/GenBank/DDBJ databases">
        <authorList>
            <consortium name="Pathogen Informatics"/>
            <person name="Doyle S."/>
        </authorList>
    </citation>
    <scope>NUCLEOTIDE SEQUENCE [LARGE SCALE GENOMIC DNA]</scope>
    <source>
        <strain evidence="14 15">NCTC7915</strain>
    </source>
</reference>
<dbReference type="EMBL" id="UFYA01000001">
    <property type="protein sequence ID" value="STD15400.1"/>
    <property type="molecule type" value="Genomic_DNA"/>
</dbReference>
<organism evidence="14 15">
    <name type="scientific">Dermatophilus congolensis</name>
    <dbReference type="NCBI Taxonomy" id="1863"/>
    <lineage>
        <taxon>Bacteria</taxon>
        <taxon>Bacillati</taxon>
        <taxon>Actinomycetota</taxon>
        <taxon>Actinomycetes</taxon>
        <taxon>Micrococcales</taxon>
        <taxon>Dermatophilaceae</taxon>
        <taxon>Dermatophilus</taxon>
    </lineage>
</organism>
<feature type="domain" description="CBS" evidence="12">
    <location>
        <begin position="287"/>
        <end position="344"/>
    </location>
</feature>
<evidence type="ECO:0000259" key="12">
    <source>
        <dbReference type="PROSITE" id="PS51371"/>
    </source>
</evidence>
<evidence type="ECO:0000256" key="11">
    <source>
        <dbReference type="SAM" id="MobiDB-lite"/>
    </source>
</evidence>
<comment type="subcellular location">
    <subcellularLocation>
        <location evidence="1">Cell membrane</location>
        <topology evidence="1">Multi-pass membrane protein</topology>
    </subcellularLocation>
</comment>
<dbReference type="InterPro" id="IPR005170">
    <property type="entry name" value="Transptr-assoc_dom"/>
</dbReference>
<comment type="caution">
    <text evidence="14">The sequence shown here is derived from an EMBL/GenBank/DDBJ whole genome shotgun (WGS) entry which is preliminary data.</text>
</comment>
<evidence type="ECO:0000256" key="10">
    <source>
        <dbReference type="PROSITE-ProRule" id="PRU01193"/>
    </source>
</evidence>
<gene>
    <name evidence="14" type="primary">ytfL_1</name>
    <name evidence="14" type="ORF">NCTC7915_02316</name>
</gene>
<dbReference type="Gene3D" id="3.10.580.10">
    <property type="entry name" value="CBS-domain"/>
    <property type="match status" value="1"/>
</dbReference>
<keyword evidence="8 10" id="KW-0472">Membrane</keyword>
<dbReference type="RefSeq" id="WP_115032134.1">
    <property type="nucleotide sequence ID" value="NZ_JAAFNO010000001.1"/>
</dbReference>
<keyword evidence="3" id="KW-1003">Cell membrane</keyword>
<evidence type="ECO:0000256" key="3">
    <source>
        <dbReference type="ARBA" id="ARBA00022475"/>
    </source>
</evidence>
<dbReference type="Pfam" id="PF01595">
    <property type="entry name" value="CNNM"/>
    <property type="match status" value="1"/>
</dbReference>
<evidence type="ECO:0000313" key="14">
    <source>
        <dbReference type="EMBL" id="STD15400.1"/>
    </source>
</evidence>
<sequence>MTSAWFLLGILILLIAANALFVAVEFSYITVDRSRVQKAAAEGDPTAQQVERGLGKLSEQLSGAQLGITACSLITGYVAEPSVGQLLAAALNATALPASVSMAVSVSGAFIIATFTQMAFGELVPKSWAIAEPNRVARLVAYPQAWYMRLFGWLVRFFDRAAERVVRALGMEPASELDQARSPAELTALVQYSGEEGTLDKATAELVARSIEFGDRTAAEVMVPRPRVNFVERETTVEELIALVIESGHSRFPVQGDDVDDIVGIVHYKATLGVPIQMRAQRRVEEFMVAPYVVAETMTLDPLMRELREPGLQAAIVIDEYGGTAGLVTLEDLVEEIVGEIRDEHDQYVRRYRRTNDGGWMISGLLRPDEASAIIGLEIPEGEDTDTMAGLVVEQLDRIPEPGDQTVLEVKDPQRLDDKERAVPAWIRLTVVSLDGHRVDRMIVHRFDEDPRVSELGHGDSSVESENTANDVEGGAR</sequence>
<dbReference type="InterPro" id="IPR000644">
    <property type="entry name" value="CBS_dom"/>
</dbReference>
<dbReference type="CDD" id="cd04590">
    <property type="entry name" value="CBS_pair_CorC_HlyC_assoc"/>
    <property type="match status" value="1"/>
</dbReference>
<feature type="domain" description="CNNM transmembrane" evidence="13">
    <location>
        <begin position="1"/>
        <end position="203"/>
    </location>
</feature>
<name>A0AA46BQB6_9MICO</name>
<dbReference type="Proteomes" id="UP000254118">
    <property type="component" value="Unassembled WGS sequence"/>
</dbReference>
<dbReference type="PROSITE" id="PS51846">
    <property type="entry name" value="CNNM"/>
    <property type="match status" value="1"/>
</dbReference>
<dbReference type="Gene3D" id="3.30.465.10">
    <property type="match status" value="1"/>
</dbReference>
<dbReference type="SUPFAM" id="SSF54631">
    <property type="entry name" value="CBS-domain pair"/>
    <property type="match status" value="1"/>
</dbReference>
<evidence type="ECO:0000256" key="1">
    <source>
        <dbReference type="ARBA" id="ARBA00004651"/>
    </source>
</evidence>
<evidence type="ECO:0000256" key="8">
    <source>
        <dbReference type="ARBA" id="ARBA00023136"/>
    </source>
</evidence>
<dbReference type="AlphaFoldDB" id="A0AA46BQB6"/>
<dbReference type="GO" id="GO:0050660">
    <property type="term" value="F:flavin adenine dinucleotide binding"/>
    <property type="evidence" value="ECO:0007669"/>
    <property type="project" value="InterPro"/>
</dbReference>
<dbReference type="PANTHER" id="PTHR43099:SF6">
    <property type="entry name" value="UPF0053 PROTEIN RV1842C"/>
    <property type="match status" value="1"/>
</dbReference>
<dbReference type="Pfam" id="PF03471">
    <property type="entry name" value="CorC_HlyC"/>
    <property type="match status" value="1"/>
</dbReference>
<keyword evidence="6 10" id="KW-1133">Transmembrane helix</keyword>
<evidence type="ECO:0000256" key="6">
    <source>
        <dbReference type="ARBA" id="ARBA00022989"/>
    </source>
</evidence>
<evidence type="ECO:0000256" key="5">
    <source>
        <dbReference type="ARBA" id="ARBA00022737"/>
    </source>
</evidence>
<evidence type="ECO:0000256" key="4">
    <source>
        <dbReference type="ARBA" id="ARBA00022692"/>
    </source>
</evidence>
<evidence type="ECO:0000256" key="2">
    <source>
        <dbReference type="ARBA" id="ARBA00006337"/>
    </source>
</evidence>
<dbReference type="PROSITE" id="PS51371">
    <property type="entry name" value="CBS"/>
    <property type="match status" value="1"/>
</dbReference>
<dbReference type="InterPro" id="IPR051676">
    <property type="entry name" value="UPF0053_domain"/>
</dbReference>
<keyword evidence="7 9" id="KW-0129">CBS domain</keyword>
<dbReference type="InterPro" id="IPR036318">
    <property type="entry name" value="FAD-bd_PCMH-like_sf"/>
</dbReference>
<dbReference type="SUPFAM" id="SSF56176">
    <property type="entry name" value="FAD-binding/transporter-associated domain-like"/>
    <property type="match status" value="1"/>
</dbReference>
<dbReference type="InterPro" id="IPR044751">
    <property type="entry name" value="Ion_transp-like_CBS"/>
</dbReference>
<dbReference type="Pfam" id="PF00571">
    <property type="entry name" value="CBS"/>
    <property type="match status" value="2"/>
</dbReference>
<protein>
    <submittedName>
        <fullName evidence="14">Magnesium/cobalt efflux protein CorC</fullName>
    </submittedName>
</protein>
<dbReference type="InterPro" id="IPR016169">
    <property type="entry name" value="FAD-bd_PCMH_sub2"/>
</dbReference>
<accession>A0AA46BQB6</accession>
<comment type="similarity">
    <text evidence="2">Belongs to the UPF0053 family.</text>
</comment>
<evidence type="ECO:0000259" key="13">
    <source>
        <dbReference type="PROSITE" id="PS51846"/>
    </source>
</evidence>
<dbReference type="InterPro" id="IPR002550">
    <property type="entry name" value="CNNM"/>
</dbReference>
<dbReference type="GO" id="GO:0005886">
    <property type="term" value="C:plasma membrane"/>
    <property type="evidence" value="ECO:0007669"/>
    <property type="project" value="UniProtKB-SubCell"/>
</dbReference>
<proteinExistence type="inferred from homology"/>
<evidence type="ECO:0000256" key="7">
    <source>
        <dbReference type="ARBA" id="ARBA00023122"/>
    </source>
</evidence>
<evidence type="ECO:0000313" key="15">
    <source>
        <dbReference type="Proteomes" id="UP000254118"/>
    </source>
</evidence>
<dbReference type="PANTHER" id="PTHR43099">
    <property type="entry name" value="UPF0053 PROTEIN YRKA"/>
    <property type="match status" value="1"/>
</dbReference>
<keyword evidence="4 10" id="KW-0812">Transmembrane</keyword>
<dbReference type="SMART" id="SM01091">
    <property type="entry name" value="CorC_HlyC"/>
    <property type="match status" value="1"/>
</dbReference>